<dbReference type="OrthoDB" id="9812907at2"/>
<dbReference type="Proteomes" id="UP000295301">
    <property type="component" value="Unassembled WGS sequence"/>
</dbReference>
<dbReference type="PANTHER" id="PTHR43060">
    <property type="entry name" value="3-HYDROXYISOBUTYRATE DEHYDROGENASE-LIKE 1, MITOCHONDRIAL-RELATED"/>
    <property type="match status" value="1"/>
</dbReference>
<proteinExistence type="predicted"/>
<dbReference type="InterPro" id="IPR006115">
    <property type="entry name" value="6PGDH_NADP-bd"/>
</dbReference>
<dbReference type="GO" id="GO:0051287">
    <property type="term" value="F:NAD binding"/>
    <property type="evidence" value="ECO:0007669"/>
    <property type="project" value="InterPro"/>
</dbReference>
<dbReference type="EMBL" id="SMUV01000068">
    <property type="protein sequence ID" value="TDK45642.1"/>
    <property type="molecule type" value="Genomic_DNA"/>
</dbReference>
<feature type="active site" evidence="3">
    <location>
        <position position="174"/>
    </location>
</feature>
<reference evidence="6 7" key="1">
    <citation type="submission" date="2019-03" db="EMBL/GenBank/DDBJ databases">
        <title>Ruegeria lutea sp. nov., a novel strain, isolated from marine sediment, the Masan Bay, South Korea.</title>
        <authorList>
            <person name="Kim J."/>
            <person name="Kim D.-Y."/>
            <person name="Lee S.-S."/>
        </authorList>
    </citation>
    <scope>NUCLEOTIDE SEQUENCE [LARGE SCALE GENOMIC DNA]</scope>
    <source>
        <strain evidence="6 7">318-1</strain>
    </source>
</reference>
<dbReference type="SUPFAM" id="SSF48179">
    <property type="entry name" value="6-phosphogluconate dehydrogenase C-terminal domain-like"/>
    <property type="match status" value="1"/>
</dbReference>
<sequence>MSGAANTSIALLGVGLMGAPMARRLADAFGQVTVWNRSPAAFDRIDCSGLRIARDVHEAVRGADVVITILTDGAAVEDVLFVRGAAEAMTPDAFAIDMSSIAPFEAREHADRLATLGLRHLDAPVSGGTSGAEAGRLAIMVGGAAEDFDRARPIFAPLGRALHLGPSGAGQVAKLANQIIVGLTIGGVAEGLALARTGGLDLERFVDLIGGGLAGSTVLAQYAPRMIAGDFTPRGRSSTHLKDIRNARRHAATLGLSLPFSGVLEDAFARLIERQGDVDHSGLILALDQAVQPGPGAAAAVSEQRSRETR</sequence>
<dbReference type="SUPFAM" id="SSF51735">
    <property type="entry name" value="NAD(P)-binding Rossmann-fold domains"/>
    <property type="match status" value="1"/>
</dbReference>
<keyword evidence="2" id="KW-0520">NAD</keyword>
<dbReference type="GO" id="GO:0050661">
    <property type="term" value="F:NADP binding"/>
    <property type="evidence" value="ECO:0007669"/>
    <property type="project" value="InterPro"/>
</dbReference>
<dbReference type="GO" id="GO:0016491">
    <property type="term" value="F:oxidoreductase activity"/>
    <property type="evidence" value="ECO:0007669"/>
    <property type="project" value="UniProtKB-KW"/>
</dbReference>
<comment type="caution">
    <text evidence="6">The sequence shown here is derived from an EMBL/GenBank/DDBJ whole genome shotgun (WGS) entry which is preliminary data.</text>
</comment>
<protein>
    <submittedName>
        <fullName evidence="6">NAD(P)-dependent oxidoreductase</fullName>
    </submittedName>
</protein>
<accession>A0A4R5V1K8</accession>
<dbReference type="Pfam" id="PF14833">
    <property type="entry name" value="NAD_binding_11"/>
    <property type="match status" value="1"/>
</dbReference>
<evidence type="ECO:0000259" key="5">
    <source>
        <dbReference type="Pfam" id="PF14833"/>
    </source>
</evidence>
<organism evidence="6 7">
    <name type="scientific">Antarcticimicrobium luteum</name>
    <dbReference type="NCBI Taxonomy" id="2547397"/>
    <lineage>
        <taxon>Bacteria</taxon>
        <taxon>Pseudomonadati</taxon>
        <taxon>Pseudomonadota</taxon>
        <taxon>Alphaproteobacteria</taxon>
        <taxon>Rhodobacterales</taxon>
        <taxon>Paracoccaceae</taxon>
        <taxon>Antarcticimicrobium</taxon>
    </lineage>
</organism>
<feature type="domain" description="3-hydroxyisobutyrate dehydrogenase-like NAD-binding" evidence="5">
    <location>
        <begin position="168"/>
        <end position="284"/>
    </location>
</feature>
<evidence type="ECO:0000256" key="2">
    <source>
        <dbReference type="ARBA" id="ARBA00023027"/>
    </source>
</evidence>
<evidence type="ECO:0000259" key="4">
    <source>
        <dbReference type="Pfam" id="PF03446"/>
    </source>
</evidence>
<dbReference type="InterPro" id="IPR008927">
    <property type="entry name" value="6-PGluconate_DH-like_C_sf"/>
</dbReference>
<dbReference type="InterPro" id="IPR015815">
    <property type="entry name" value="HIBADH-related"/>
</dbReference>
<dbReference type="PANTHER" id="PTHR43060:SF15">
    <property type="entry name" value="3-HYDROXYISOBUTYRATE DEHYDROGENASE-LIKE 1, MITOCHONDRIAL-RELATED"/>
    <property type="match status" value="1"/>
</dbReference>
<dbReference type="Gene3D" id="3.40.50.720">
    <property type="entry name" value="NAD(P)-binding Rossmann-like Domain"/>
    <property type="match status" value="1"/>
</dbReference>
<dbReference type="PIRSF" id="PIRSF000103">
    <property type="entry name" value="HIBADH"/>
    <property type="match status" value="1"/>
</dbReference>
<evidence type="ECO:0000256" key="3">
    <source>
        <dbReference type="PIRSR" id="PIRSR000103-1"/>
    </source>
</evidence>
<dbReference type="Pfam" id="PF03446">
    <property type="entry name" value="NAD_binding_2"/>
    <property type="match status" value="1"/>
</dbReference>
<dbReference type="AlphaFoldDB" id="A0A4R5V1K8"/>
<gene>
    <name evidence="6" type="ORF">E1832_13325</name>
</gene>
<dbReference type="InterPro" id="IPR036291">
    <property type="entry name" value="NAD(P)-bd_dom_sf"/>
</dbReference>
<dbReference type="InterPro" id="IPR029154">
    <property type="entry name" value="HIBADH-like_NADP-bd"/>
</dbReference>
<evidence type="ECO:0000313" key="6">
    <source>
        <dbReference type="EMBL" id="TDK45642.1"/>
    </source>
</evidence>
<dbReference type="RefSeq" id="WP_133360257.1">
    <property type="nucleotide sequence ID" value="NZ_SMUV01000068.1"/>
</dbReference>
<evidence type="ECO:0000313" key="7">
    <source>
        <dbReference type="Proteomes" id="UP000295301"/>
    </source>
</evidence>
<evidence type="ECO:0000256" key="1">
    <source>
        <dbReference type="ARBA" id="ARBA00023002"/>
    </source>
</evidence>
<dbReference type="InterPro" id="IPR013328">
    <property type="entry name" value="6PGD_dom2"/>
</dbReference>
<name>A0A4R5V1K8_9RHOB</name>
<feature type="domain" description="6-phosphogluconate dehydrogenase NADP-binding" evidence="4">
    <location>
        <begin position="8"/>
        <end position="162"/>
    </location>
</feature>
<keyword evidence="7" id="KW-1185">Reference proteome</keyword>
<dbReference type="Gene3D" id="1.10.1040.10">
    <property type="entry name" value="N-(1-d-carboxylethyl)-l-norvaline Dehydrogenase, domain 2"/>
    <property type="match status" value="1"/>
</dbReference>
<keyword evidence="1" id="KW-0560">Oxidoreductase</keyword>